<evidence type="ECO:0000313" key="10">
    <source>
        <dbReference type="EMBL" id="AEA47171.1"/>
    </source>
</evidence>
<keyword evidence="5 8" id="KW-0812">Transmembrane</keyword>
<dbReference type="AlphaFoldDB" id="F2KMH4"/>
<proteinExistence type="inferred from homology"/>
<dbReference type="HOGENOM" id="CLU_011920_3_0_2"/>
<evidence type="ECO:0000256" key="6">
    <source>
        <dbReference type="ARBA" id="ARBA00022989"/>
    </source>
</evidence>
<gene>
    <name evidence="10" type="ordered locus">Arcve_1163</name>
</gene>
<dbReference type="OrthoDB" id="86089at2157"/>
<dbReference type="GeneID" id="10394279"/>
<feature type="domain" description="Citrate transporter-like" evidence="9">
    <location>
        <begin position="23"/>
        <end position="345"/>
    </location>
</feature>
<feature type="transmembrane region" description="Helical" evidence="8">
    <location>
        <begin position="57"/>
        <end position="76"/>
    </location>
</feature>
<feature type="transmembrane region" description="Helical" evidence="8">
    <location>
        <begin position="262"/>
        <end position="280"/>
    </location>
</feature>
<keyword evidence="11" id="KW-1185">Reference proteome</keyword>
<evidence type="ECO:0000256" key="2">
    <source>
        <dbReference type="ARBA" id="ARBA00009843"/>
    </source>
</evidence>
<evidence type="ECO:0000256" key="7">
    <source>
        <dbReference type="ARBA" id="ARBA00023136"/>
    </source>
</evidence>
<feature type="transmembrane region" description="Helical" evidence="8">
    <location>
        <begin position="335"/>
        <end position="359"/>
    </location>
</feature>
<feature type="transmembrane region" description="Helical" evidence="8">
    <location>
        <begin position="175"/>
        <end position="194"/>
    </location>
</feature>
<dbReference type="GO" id="GO:0015105">
    <property type="term" value="F:arsenite transmembrane transporter activity"/>
    <property type="evidence" value="ECO:0007669"/>
    <property type="project" value="InterPro"/>
</dbReference>
<reference evidence="10 11" key="1">
    <citation type="submission" date="2011-03" db="EMBL/GenBank/DDBJ databases">
        <title>The complete genome of Archaeoglobus veneficus SNP6.</title>
        <authorList>
            <consortium name="US DOE Joint Genome Institute (JGI-PGF)"/>
            <person name="Lucas S."/>
            <person name="Copeland A."/>
            <person name="Lapidus A."/>
            <person name="Bruce D."/>
            <person name="Goodwin L."/>
            <person name="Pitluck S."/>
            <person name="Kyrpides N."/>
            <person name="Mavromatis K."/>
            <person name="Pagani I."/>
            <person name="Ivanova N."/>
            <person name="Mikhailova N."/>
            <person name="Lu M."/>
            <person name="Detter J.C."/>
            <person name="Tapia R."/>
            <person name="Han C."/>
            <person name="Land M."/>
            <person name="Hauser L."/>
            <person name="Markowitz V."/>
            <person name="Cheng J.-F."/>
            <person name="Hugenholtz P."/>
            <person name="Woyke T."/>
            <person name="Wu D."/>
            <person name="Spring S."/>
            <person name="Brambilla E."/>
            <person name="Klenk H.-P."/>
            <person name="Eisen J.A."/>
        </authorList>
    </citation>
    <scope>NUCLEOTIDE SEQUENCE [LARGE SCALE GENOMIC DNA]</scope>
    <source>
        <strain>SNP6</strain>
    </source>
</reference>
<evidence type="ECO:0000256" key="8">
    <source>
        <dbReference type="SAM" id="Phobius"/>
    </source>
</evidence>
<evidence type="ECO:0000256" key="5">
    <source>
        <dbReference type="ARBA" id="ARBA00022692"/>
    </source>
</evidence>
<dbReference type="GO" id="GO:0005886">
    <property type="term" value="C:plasma membrane"/>
    <property type="evidence" value="ECO:0007669"/>
    <property type="project" value="UniProtKB-SubCell"/>
</dbReference>
<feature type="transmembrane region" description="Helical" evidence="8">
    <location>
        <begin position="133"/>
        <end position="155"/>
    </location>
</feature>
<dbReference type="InterPro" id="IPR000802">
    <property type="entry name" value="Arsenical_pump_ArsB"/>
</dbReference>
<feature type="transmembrane region" description="Helical" evidence="8">
    <location>
        <begin position="379"/>
        <end position="397"/>
    </location>
</feature>
<protein>
    <submittedName>
        <fullName evidence="10">Citrate transporter</fullName>
    </submittedName>
</protein>
<sequence length="398" mass="42797">MIELAIFIITYFLISVQNVRGIKLDRPAASTVGAALTVALGVLSLEEAVHSIDYNTIILLFSMMVLSAYFGIAGFFDYVACKILKKAGSGRKLLLMVVVTSGFLSALFVNDTICVFMTPVVIRLALAAGMNPVPLLIALVTSANIGSAATIIGNPQNMLIGIASGIPFTEFTVNMLPPSIVGLVLCYLLVYLIYRKEFERYSPGEIVPKVNRGLALRTAAVFALVLTLFVTEVYPIPLSALIGAATMFVVGGVRPKEVLERVDWTLLLLFSNLFIVMHGFEKEYGEYLISLVHAGDSLASSLTLSAITVVGSNLVSNVPYVMMVLPALKAIDGKLWYIVAMASTFAGNLTLIGSVANLIVAETAERYGIAINFGEYLKVGVPLTILTVLVGTIIVYYM</sequence>
<dbReference type="PANTHER" id="PTHR43302:SF5">
    <property type="entry name" value="TRANSPORTER ARSB-RELATED"/>
    <property type="match status" value="1"/>
</dbReference>
<evidence type="ECO:0000313" key="11">
    <source>
        <dbReference type="Proteomes" id="UP000008136"/>
    </source>
</evidence>
<dbReference type="InterPro" id="IPR004680">
    <property type="entry name" value="Cit_transptr-like_dom"/>
</dbReference>
<feature type="transmembrane region" description="Helical" evidence="8">
    <location>
        <begin position="96"/>
        <end position="121"/>
    </location>
</feature>
<dbReference type="EMBL" id="CP002588">
    <property type="protein sequence ID" value="AEA47171.1"/>
    <property type="molecule type" value="Genomic_DNA"/>
</dbReference>
<dbReference type="eggNOG" id="arCOG00238">
    <property type="taxonomic scope" value="Archaea"/>
</dbReference>
<accession>F2KMH4</accession>
<dbReference type="PANTHER" id="PTHR43302">
    <property type="entry name" value="TRANSPORTER ARSB-RELATED"/>
    <property type="match status" value="1"/>
</dbReference>
<evidence type="ECO:0000259" key="9">
    <source>
        <dbReference type="Pfam" id="PF03600"/>
    </source>
</evidence>
<name>F2KMH4_ARCVS</name>
<evidence type="ECO:0000256" key="1">
    <source>
        <dbReference type="ARBA" id="ARBA00004651"/>
    </source>
</evidence>
<feature type="transmembrane region" description="Helical" evidence="8">
    <location>
        <begin position="300"/>
        <end position="323"/>
    </location>
</feature>
<organism evidence="10 11">
    <name type="scientific">Archaeoglobus veneficus (strain DSM 11195 / SNP6)</name>
    <dbReference type="NCBI Taxonomy" id="693661"/>
    <lineage>
        <taxon>Archaea</taxon>
        <taxon>Methanobacteriati</taxon>
        <taxon>Methanobacteriota</taxon>
        <taxon>Archaeoglobi</taxon>
        <taxon>Archaeoglobales</taxon>
        <taxon>Archaeoglobaceae</taxon>
        <taxon>Archaeoglobus</taxon>
    </lineage>
</organism>
<evidence type="ECO:0000256" key="3">
    <source>
        <dbReference type="ARBA" id="ARBA00022448"/>
    </source>
</evidence>
<keyword evidence="3" id="KW-0813">Transport</keyword>
<dbReference type="KEGG" id="ave:Arcve_1163"/>
<evidence type="ECO:0000256" key="4">
    <source>
        <dbReference type="ARBA" id="ARBA00022475"/>
    </source>
</evidence>
<dbReference type="Proteomes" id="UP000008136">
    <property type="component" value="Chromosome"/>
</dbReference>
<keyword evidence="4" id="KW-1003">Cell membrane</keyword>
<dbReference type="STRING" id="693661.Arcve_1163"/>
<keyword evidence="6 8" id="KW-1133">Transmembrane helix</keyword>
<dbReference type="Pfam" id="PF03600">
    <property type="entry name" value="CitMHS"/>
    <property type="match status" value="1"/>
</dbReference>
<dbReference type="CDD" id="cd01117">
    <property type="entry name" value="YbiR_permease"/>
    <property type="match status" value="1"/>
</dbReference>
<dbReference type="RefSeq" id="WP_013683835.1">
    <property type="nucleotide sequence ID" value="NC_015320.1"/>
</dbReference>
<comment type="subcellular location">
    <subcellularLocation>
        <location evidence="1">Cell membrane</location>
        <topology evidence="1">Multi-pass membrane protein</topology>
    </subcellularLocation>
</comment>
<comment type="similarity">
    <text evidence="2">Belongs to the CitM (TC 2.A.11) transporter family.</text>
</comment>
<dbReference type="PRINTS" id="PR00758">
    <property type="entry name" value="ARSENICPUMP"/>
</dbReference>
<keyword evidence="7 8" id="KW-0472">Membrane</keyword>